<dbReference type="PANTHER" id="PTHR43369">
    <property type="entry name" value="PHOSPHORIBOSYLGLYCINAMIDE FORMYLTRANSFERASE"/>
    <property type="match status" value="1"/>
</dbReference>
<keyword evidence="3 6" id="KW-0808">Transferase</keyword>
<comment type="pathway">
    <text evidence="1">Purine metabolism; IMP biosynthesis via de novo pathway; N(2)-formyl-N(1)-(5-phospho-D-ribosyl)glycinamide from N(1)-(5-phospho-D-ribosyl)glycinamide (10-formyl THF route): step 1/1.</text>
</comment>
<proteinExistence type="predicted"/>
<feature type="domain" description="Formyl transferase N-terminal" evidence="5">
    <location>
        <begin position="1"/>
        <end position="70"/>
    </location>
</feature>
<evidence type="ECO:0000256" key="3">
    <source>
        <dbReference type="ARBA" id="ARBA00022679"/>
    </source>
</evidence>
<protein>
    <recommendedName>
        <fullName evidence="2">phosphoribosylglycinamide formyltransferase 1</fullName>
        <ecNumber evidence="2">2.1.2.2</ecNumber>
    </recommendedName>
</protein>
<gene>
    <name evidence="6" type="primary">purN_51</name>
    <name evidence="6" type="ORF">SDC9_197783</name>
</gene>
<dbReference type="GO" id="GO:0005829">
    <property type="term" value="C:cytosol"/>
    <property type="evidence" value="ECO:0007669"/>
    <property type="project" value="TreeGrafter"/>
</dbReference>
<dbReference type="EMBL" id="VSSQ01114060">
    <property type="protein sequence ID" value="MPN50157.1"/>
    <property type="molecule type" value="Genomic_DNA"/>
</dbReference>
<name>A0A645IFT9_9ZZZZ</name>
<evidence type="ECO:0000256" key="1">
    <source>
        <dbReference type="ARBA" id="ARBA00005054"/>
    </source>
</evidence>
<dbReference type="GO" id="GO:0006189">
    <property type="term" value="P:'de novo' IMP biosynthetic process"/>
    <property type="evidence" value="ECO:0007669"/>
    <property type="project" value="TreeGrafter"/>
</dbReference>
<evidence type="ECO:0000256" key="2">
    <source>
        <dbReference type="ARBA" id="ARBA00012254"/>
    </source>
</evidence>
<evidence type="ECO:0000259" key="5">
    <source>
        <dbReference type="Pfam" id="PF00551"/>
    </source>
</evidence>
<evidence type="ECO:0000313" key="6">
    <source>
        <dbReference type="EMBL" id="MPN50157.1"/>
    </source>
</evidence>
<dbReference type="InterPro" id="IPR002376">
    <property type="entry name" value="Formyl_transf_N"/>
</dbReference>
<dbReference type="EC" id="2.1.2.2" evidence="2"/>
<dbReference type="GO" id="GO:0004644">
    <property type="term" value="F:phosphoribosylglycinamide formyltransferase activity"/>
    <property type="evidence" value="ECO:0007669"/>
    <property type="project" value="UniProtKB-EC"/>
</dbReference>
<dbReference type="PANTHER" id="PTHR43369:SF2">
    <property type="entry name" value="PHOSPHORIBOSYLGLYCINAMIDE FORMYLTRANSFERASE"/>
    <property type="match status" value="1"/>
</dbReference>
<dbReference type="AlphaFoldDB" id="A0A645IFT9"/>
<reference evidence="6" key="1">
    <citation type="submission" date="2019-08" db="EMBL/GenBank/DDBJ databases">
        <authorList>
            <person name="Kucharzyk K."/>
            <person name="Murdoch R.W."/>
            <person name="Higgins S."/>
            <person name="Loffler F."/>
        </authorList>
    </citation>
    <scope>NUCLEOTIDE SEQUENCE</scope>
</reference>
<organism evidence="6">
    <name type="scientific">bioreactor metagenome</name>
    <dbReference type="NCBI Taxonomy" id="1076179"/>
    <lineage>
        <taxon>unclassified sequences</taxon>
        <taxon>metagenomes</taxon>
        <taxon>ecological metagenomes</taxon>
    </lineage>
</organism>
<dbReference type="Pfam" id="PF00551">
    <property type="entry name" value="Formyl_trans_N"/>
    <property type="match status" value="1"/>
</dbReference>
<keyword evidence="4" id="KW-0658">Purine biosynthesis</keyword>
<dbReference type="InterPro" id="IPR036477">
    <property type="entry name" value="Formyl_transf_N_sf"/>
</dbReference>
<evidence type="ECO:0000256" key="4">
    <source>
        <dbReference type="ARBA" id="ARBA00022755"/>
    </source>
</evidence>
<accession>A0A645IFT9</accession>
<dbReference type="Gene3D" id="3.40.50.170">
    <property type="entry name" value="Formyl transferase, N-terminal domain"/>
    <property type="match status" value="1"/>
</dbReference>
<dbReference type="SUPFAM" id="SSF53328">
    <property type="entry name" value="Formyltransferase"/>
    <property type="match status" value="1"/>
</dbReference>
<comment type="caution">
    <text evidence="6">The sequence shown here is derived from an EMBL/GenBank/DDBJ whole genome shotgun (WGS) entry which is preliminary data.</text>
</comment>
<sequence length="87" mass="10143">MLPSFPGAHGIRDAWEAKADHTGVTVHIVDEEVDHGRILAQERVDILPEDTLETLEERIHRVEHRIYKETLIKHFLENPISIEDREE</sequence>